<evidence type="ECO:0000256" key="4">
    <source>
        <dbReference type="ARBA" id="ARBA00023163"/>
    </source>
</evidence>
<dbReference type="GO" id="GO:0006352">
    <property type="term" value="P:DNA-templated transcription initiation"/>
    <property type="evidence" value="ECO:0007669"/>
    <property type="project" value="InterPro"/>
</dbReference>
<organism evidence="7 8">
    <name type="scientific">Natranaerovirga pectinivora</name>
    <dbReference type="NCBI Taxonomy" id="682400"/>
    <lineage>
        <taxon>Bacteria</taxon>
        <taxon>Bacillati</taxon>
        <taxon>Bacillota</taxon>
        <taxon>Clostridia</taxon>
        <taxon>Lachnospirales</taxon>
        <taxon>Natranaerovirgaceae</taxon>
        <taxon>Natranaerovirga</taxon>
    </lineage>
</organism>
<name>A0A4R3MKC1_9FIRM</name>
<comment type="similarity">
    <text evidence="1">Belongs to the sigma-70 factor family. ECF subfamily.</text>
</comment>
<accession>A0A4R3MKC1</accession>
<dbReference type="GO" id="GO:0003677">
    <property type="term" value="F:DNA binding"/>
    <property type="evidence" value="ECO:0007669"/>
    <property type="project" value="InterPro"/>
</dbReference>
<dbReference type="Pfam" id="PF08281">
    <property type="entry name" value="Sigma70_r4_2"/>
    <property type="match status" value="1"/>
</dbReference>
<feature type="domain" description="RNA polymerase sigma-70 region 2" evidence="5">
    <location>
        <begin position="24"/>
        <end position="90"/>
    </location>
</feature>
<feature type="domain" description="RNA polymerase sigma factor 70 region 4 type 2" evidence="6">
    <location>
        <begin position="120"/>
        <end position="171"/>
    </location>
</feature>
<dbReference type="Pfam" id="PF04542">
    <property type="entry name" value="Sigma70_r2"/>
    <property type="match status" value="1"/>
</dbReference>
<evidence type="ECO:0000256" key="3">
    <source>
        <dbReference type="ARBA" id="ARBA00023082"/>
    </source>
</evidence>
<dbReference type="EMBL" id="SMAL01000006">
    <property type="protein sequence ID" value="TCT14271.1"/>
    <property type="molecule type" value="Genomic_DNA"/>
</dbReference>
<evidence type="ECO:0000313" key="8">
    <source>
        <dbReference type="Proteomes" id="UP000294902"/>
    </source>
</evidence>
<gene>
    <name evidence="7" type="ORF">EDC18_10667</name>
</gene>
<dbReference type="PANTHER" id="PTHR43133:SF60">
    <property type="entry name" value="RNA POLYMERASE SIGMA FACTOR SIGV"/>
    <property type="match status" value="1"/>
</dbReference>
<dbReference type="NCBIfam" id="TIGR02937">
    <property type="entry name" value="sigma70-ECF"/>
    <property type="match status" value="1"/>
</dbReference>
<dbReference type="Gene3D" id="1.10.10.10">
    <property type="entry name" value="Winged helix-like DNA-binding domain superfamily/Winged helix DNA-binding domain"/>
    <property type="match status" value="1"/>
</dbReference>
<keyword evidence="3" id="KW-0731">Sigma factor</keyword>
<dbReference type="RefSeq" id="WP_132252529.1">
    <property type="nucleotide sequence ID" value="NZ_SMAL01000006.1"/>
</dbReference>
<reference evidence="7 8" key="1">
    <citation type="submission" date="2019-03" db="EMBL/GenBank/DDBJ databases">
        <title>Genomic Encyclopedia of Type Strains, Phase IV (KMG-IV): sequencing the most valuable type-strain genomes for metagenomic binning, comparative biology and taxonomic classification.</title>
        <authorList>
            <person name="Goeker M."/>
        </authorList>
    </citation>
    <scope>NUCLEOTIDE SEQUENCE [LARGE SCALE GENOMIC DNA]</scope>
    <source>
        <strain evidence="7 8">DSM 24629</strain>
    </source>
</reference>
<dbReference type="AlphaFoldDB" id="A0A4R3MKC1"/>
<comment type="caution">
    <text evidence="7">The sequence shown here is derived from an EMBL/GenBank/DDBJ whole genome shotgun (WGS) entry which is preliminary data.</text>
</comment>
<dbReference type="Gene3D" id="1.10.1740.10">
    <property type="match status" value="1"/>
</dbReference>
<evidence type="ECO:0000313" key="7">
    <source>
        <dbReference type="EMBL" id="TCT14271.1"/>
    </source>
</evidence>
<dbReference type="CDD" id="cd06171">
    <property type="entry name" value="Sigma70_r4"/>
    <property type="match status" value="1"/>
</dbReference>
<protein>
    <submittedName>
        <fullName evidence="7">RNA polymerase sigma-70 factor (ECF subfamily)</fullName>
    </submittedName>
</protein>
<evidence type="ECO:0000256" key="1">
    <source>
        <dbReference type="ARBA" id="ARBA00010641"/>
    </source>
</evidence>
<evidence type="ECO:0000259" key="5">
    <source>
        <dbReference type="Pfam" id="PF04542"/>
    </source>
</evidence>
<evidence type="ECO:0000259" key="6">
    <source>
        <dbReference type="Pfam" id="PF08281"/>
    </source>
</evidence>
<keyword evidence="4" id="KW-0804">Transcription</keyword>
<dbReference type="InterPro" id="IPR013324">
    <property type="entry name" value="RNA_pol_sigma_r3/r4-like"/>
</dbReference>
<dbReference type="Proteomes" id="UP000294902">
    <property type="component" value="Unassembled WGS sequence"/>
</dbReference>
<sequence>MTMIFLLTIEDEIVRSKLEEIYYMYSKDIYRCAFKILKTHHSAEDIVQNTIMKLIDNLENIEDVNSKKTKSYILTIATNMAINMIKKNKKIVNLEKNHEERLVDDTDLEKYMLNLETCSEIAATLSKINPNYADILMLKYFHEYSNAEIAEILQINENNVHIRLHRSKRELLKQFEEGFK</sequence>
<dbReference type="SUPFAM" id="SSF88946">
    <property type="entry name" value="Sigma2 domain of RNA polymerase sigma factors"/>
    <property type="match status" value="1"/>
</dbReference>
<dbReference type="InterPro" id="IPR014284">
    <property type="entry name" value="RNA_pol_sigma-70_dom"/>
</dbReference>
<proteinExistence type="inferred from homology"/>
<dbReference type="PANTHER" id="PTHR43133">
    <property type="entry name" value="RNA POLYMERASE ECF-TYPE SIGMA FACTO"/>
    <property type="match status" value="1"/>
</dbReference>
<keyword evidence="8" id="KW-1185">Reference proteome</keyword>
<dbReference type="InterPro" id="IPR039425">
    <property type="entry name" value="RNA_pol_sigma-70-like"/>
</dbReference>
<dbReference type="InterPro" id="IPR013325">
    <property type="entry name" value="RNA_pol_sigma_r2"/>
</dbReference>
<dbReference type="GO" id="GO:0016987">
    <property type="term" value="F:sigma factor activity"/>
    <property type="evidence" value="ECO:0007669"/>
    <property type="project" value="UniProtKB-KW"/>
</dbReference>
<dbReference type="InterPro" id="IPR007627">
    <property type="entry name" value="RNA_pol_sigma70_r2"/>
</dbReference>
<dbReference type="InterPro" id="IPR013249">
    <property type="entry name" value="RNA_pol_sigma70_r4_t2"/>
</dbReference>
<dbReference type="SUPFAM" id="SSF88659">
    <property type="entry name" value="Sigma3 and sigma4 domains of RNA polymerase sigma factors"/>
    <property type="match status" value="1"/>
</dbReference>
<dbReference type="OrthoDB" id="2613570at2"/>
<dbReference type="InterPro" id="IPR036388">
    <property type="entry name" value="WH-like_DNA-bd_sf"/>
</dbReference>
<evidence type="ECO:0000256" key="2">
    <source>
        <dbReference type="ARBA" id="ARBA00023015"/>
    </source>
</evidence>
<keyword evidence="2" id="KW-0805">Transcription regulation</keyword>